<evidence type="ECO:0000256" key="1">
    <source>
        <dbReference type="SAM" id="MobiDB-lite"/>
    </source>
</evidence>
<gene>
    <name evidence="2" type="ORF">E2C01_055290</name>
</gene>
<proteinExistence type="predicted"/>
<name>A0A5B7GX87_PORTR</name>
<feature type="region of interest" description="Disordered" evidence="1">
    <location>
        <begin position="174"/>
        <end position="197"/>
    </location>
</feature>
<evidence type="ECO:0000313" key="2">
    <source>
        <dbReference type="EMBL" id="MPC61224.1"/>
    </source>
</evidence>
<protein>
    <submittedName>
        <fullName evidence="2">Uncharacterized protein</fullName>
    </submittedName>
</protein>
<dbReference type="EMBL" id="VSRR010018306">
    <property type="protein sequence ID" value="MPC61224.1"/>
    <property type="molecule type" value="Genomic_DNA"/>
</dbReference>
<sequence>MKQPHSSVPLAKRKEMRLLLDLATGRPPEEELPQMAHVLVVAWQQQMEATRRQGSSNRCLAGQAMTRWYQLRAGDAQYAVGDRGCRHWRTTGNVGRPYIVLQRLVAVTYKLDIGTSKWWHIVHIDRLWAVVKERYLWGQQGPLSSPDSEVRSNSVVVGDGDKNNVAECVVGVRESPGEEAWSEPCLSQPLRTRKRPQ</sequence>
<organism evidence="2 3">
    <name type="scientific">Portunus trituberculatus</name>
    <name type="common">Swimming crab</name>
    <name type="synonym">Neptunus trituberculatus</name>
    <dbReference type="NCBI Taxonomy" id="210409"/>
    <lineage>
        <taxon>Eukaryota</taxon>
        <taxon>Metazoa</taxon>
        <taxon>Ecdysozoa</taxon>
        <taxon>Arthropoda</taxon>
        <taxon>Crustacea</taxon>
        <taxon>Multicrustacea</taxon>
        <taxon>Malacostraca</taxon>
        <taxon>Eumalacostraca</taxon>
        <taxon>Eucarida</taxon>
        <taxon>Decapoda</taxon>
        <taxon>Pleocyemata</taxon>
        <taxon>Brachyura</taxon>
        <taxon>Eubrachyura</taxon>
        <taxon>Portunoidea</taxon>
        <taxon>Portunidae</taxon>
        <taxon>Portuninae</taxon>
        <taxon>Portunus</taxon>
    </lineage>
</organism>
<evidence type="ECO:0000313" key="3">
    <source>
        <dbReference type="Proteomes" id="UP000324222"/>
    </source>
</evidence>
<accession>A0A5B7GX87</accession>
<dbReference type="OrthoDB" id="6374606at2759"/>
<keyword evidence="3" id="KW-1185">Reference proteome</keyword>
<reference evidence="2 3" key="1">
    <citation type="submission" date="2019-05" db="EMBL/GenBank/DDBJ databases">
        <title>Another draft genome of Portunus trituberculatus and its Hox gene families provides insights of decapod evolution.</title>
        <authorList>
            <person name="Jeong J.-H."/>
            <person name="Song I."/>
            <person name="Kim S."/>
            <person name="Choi T."/>
            <person name="Kim D."/>
            <person name="Ryu S."/>
            <person name="Kim W."/>
        </authorList>
    </citation>
    <scope>NUCLEOTIDE SEQUENCE [LARGE SCALE GENOMIC DNA]</scope>
    <source>
        <tissue evidence="2">Muscle</tissue>
    </source>
</reference>
<comment type="caution">
    <text evidence="2">The sequence shown here is derived from an EMBL/GenBank/DDBJ whole genome shotgun (WGS) entry which is preliminary data.</text>
</comment>
<dbReference type="AlphaFoldDB" id="A0A5B7GX87"/>
<dbReference type="Proteomes" id="UP000324222">
    <property type="component" value="Unassembled WGS sequence"/>
</dbReference>